<organism evidence="5">
    <name type="scientific">Chlorella variabilis</name>
    <name type="common">Green alga</name>
    <dbReference type="NCBI Taxonomy" id="554065"/>
    <lineage>
        <taxon>Eukaryota</taxon>
        <taxon>Viridiplantae</taxon>
        <taxon>Chlorophyta</taxon>
        <taxon>core chlorophytes</taxon>
        <taxon>Trebouxiophyceae</taxon>
        <taxon>Chlorellales</taxon>
        <taxon>Chlorellaceae</taxon>
        <taxon>Chlorella clade</taxon>
        <taxon>Chlorella</taxon>
    </lineage>
</organism>
<feature type="repeat" description="WD" evidence="3">
    <location>
        <begin position="107"/>
        <end position="139"/>
    </location>
</feature>
<dbReference type="Pfam" id="PF00400">
    <property type="entry name" value="WD40"/>
    <property type="match status" value="1"/>
</dbReference>
<keyword evidence="5" id="KW-1185">Reference proteome</keyword>
<dbReference type="SMART" id="SM00320">
    <property type="entry name" value="WD40"/>
    <property type="match status" value="4"/>
</dbReference>
<sequence>MSLAAPLLLHYNVDCLAPCGSSGQLVAGLSNFIGPCWTGGIALLSAAGEGPAQLQTLVELRAGVPALACLHRVDEFTGRRVLAIGSDDGCVELWYVSGEALELSQAKMLHSGAVAGLAAAPGASQLASASADGTLRVWDCGQLLTSTAQLGSGGAAQHAVAWTADASTLASVGDAGSLCLWDTRQLGSAPVAVAAVGAKALSLAAAPAGGKQLLVVGDLLGRVSVFDARSLGKPLQQRQLHADAVHALAAAGSGGGSGSLLASGADDGAIMLLDCADLAASRQLAPPRPEGQVPCYIRALAWQSPDGSSRQQLYRGGWDQIVAPVPL</sequence>
<dbReference type="InterPro" id="IPR050349">
    <property type="entry name" value="WD_LIS1/nudF_dynein_reg"/>
</dbReference>
<dbReference type="EMBL" id="GL433835">
    <property type="protein sequence ID" value="EFN59816.1"/>
    <property type="molecule type" value="Genomic_DNA"/>
</dbReference>
<dbReference type="AlphaFoldDB" id="E1Z3C1"/>
<dbReference type="RefSeq" id="XP_005851918.1">
    <property type="nucleotide sequence ID" value="XM_005851856.1"/>
</dbReference>
<keyword evidence="1 3" id="KW-0853">WD repeat</keyword>
<reference evidence="4 5" key="1">
    <citation type="journal article" date="2010" name="Plant Cell">
        <title>The Chlorella variabilis NC64A genome reveals adaptation to photosymbiosis, coevolution with viruses, and cryptic sex.</title>
        <authorList>
            <person name="Blanc G."/>
            <person name="Duncan G."/>
            <person name="Agarkova I."/>
            <person name="Borodovsky M."/>
            <person name="Gurnon J."/>
            <person name="Kuo A."/>
            <person name="Lindquist E."/>
            <person name="Lucas S."/>
            <person name="Pangilinan J."/>
            <person name="Polle J."/>
            <person name="Salamov A."/>
            <person name="Terry A."/>
            <person name="Yamada T."/>
            <person name="Dunigan D.D."/>
            <person name="Grigoriev I.V."/>
            <person name="Claverie J.M."/>
            <person name="Van Etten J.L."/>
        </authorList>
    </citation>
    <scope>NUCLEOTIDE SEQUENCE [LARGE SCALE GENOMIC DNA]</scope>
    <source>
        <strain evidence="4 5">NC64A</strain>
    </source>
</reference>
<evidence type="ECO:0000256" key="1">
    <source>
        <dbReference type="ARBA" id="ARBA00022574"/>
    </source>
</evidence>
<evidence type="ECO:0000313" key="4">
    <source>
        <dbReference type="EMBL" id="EFN59816.1"/>
    </source>
</evidence>
<dbReference type="SUPFAM" id="SSF50978">
    <property type="entry name" value="WD40 repeat-like"/>
    <property type="match status" value="1"/>
</dbReference>
<dbReference type="InParanoid" id="E1Z3C1"/>
<dbReference type="InterPro" id="IPR001680">
    <property type="entry name" value="WD40_rpt"/>
</dbReference>
<gene>
    <name evidence="4" type="ORF">CHLNCDRAFT_133557</name>
</gene>
<dbReference type="Gene3D" id="2.130.10.10">
    <property type="entry name" value="YVTN repeat-like/Quinoprotein amine dehydrogenase"/>
    <property type="match status" value="1"/>
</dbReference>
<dbReference type="InterPro" id="IPR036322">
    <property type="entry name" value="WD40_repeat_dom_sf"/>
</dbReference>
<keyword evidence="2" id="KW-0677">Repeat</keyword>
<protein>
    <submittedName>
        <fullName evidence="4">Expressed protein</fullName>
    </submittedName>
</protein>
<dbReference type="STRING" id="554065.E1Z3C1"/>
<dbReference type="GeneID" id="17359571"/>
<dbReference type="PROSITE" id="PS50294">
    <property type="entry name" value="WD_REPEATS_REGION"/>
    <property type="match status" value="1"/>
</dbReference>
<name>E1Z3C1_CHLVA</name>
<accession>E1Z3C1</accession>
<evidence type="ECO:0000313" key="5">
    <source>
        <dbReference type="Proteomes" id="UP000008141"/>
    </source>
</evidence>
<dbReference type="PROSITE" id="PS50082">
    <property type="entry name" value="WD_REPEATS_2"/>
    <property type="match status" value="1"/>
</dbReference>
<dbReference type="eggNOG" id="KOG0284">
    <property type="taxonomic scope" value="Eukaryota"/>
</dbReference>
<evidence type="ECO:0000256" key="2">
    <source>
        <dbReference type="ARBA" id="ARBA00022737"/>
    </source>
</evidence>
<dbReference type="Proteomes" id="UP000008141">
    <property type="component" value="Unassembled WGS sequence"/>
</dbReference>
<dbReference type="OrthoDB" id="513027at2759"/>
<dbReference type="InterPro" id="IPR015943">
    <property type="entry name" value="WD40/YVTN_repeat-like_dom_sf"/>
</dbReference>
<dbReference type="KEGG" id="cvr:CHLNCDRAFT_133557"/>
<evidence type="ECO:0000256" key="3">
    <source>
        <dbReference type="PROSITE-ProRule" id="PRU00221"/>
    </source>
</evidence>
<dbReference type="PANTHER" id="PTHR44129">
    <property type="entry name" value="WD REPEAT-CONTAINING PROTEIN POP1"/>
    <property type="match status" value="1"/>
</dbReference>
<proteinExistence type="predicted"/>